<dbReference type="PANTHER" id="PTHR33223">
    <property type="entry name" value="CCHC-TYPE DOMAIN-CONTAINING PROTEIN"/>
    <property type="match status" value="1"/>
</dbReference>
<proteinExistence type="predicted"/>
<reference evidence="2" key="1">
    <citation type="submission" date="2025-08" db="UniProtKB">
        <authorList>
            <consortium name="RefSeq"/>
        </authorList>
    </citation>
    <scope>IDENTIFICATION</scope>
    <source>
        <tissue evidence="2">Leaf</tissue>
    </source>
</reference>
<sequence>MAIMPLIWFPKQIEHYGLCCSCVQGLHQSIKRPSINANNFEIKPAYIQMIQSSVQSSVQFSGLPSDDPNSHLVNFLEICDTFKYNGVTDDAIRLRLFPFSLRDKAKSWERFKELLRRCPHHGIPDWLQVQTFYNGLVGSIKTIIDAAAGGALMSKNAVDAYNLLEEMASNNYKWPSERSGSRKAVGAYEIDALGTLTTQVAALSKKLDTLGVHAVQ</sequence>
<dbReference type="RefSeq" id="XP_021292496.1">
    <property type="nucleotide sequence ID" value="XM_021436821.1"/>
</dbReference>
<keyword evidence="1" id="KW-1185">Reference proteome</keyword>
<dbReference type="GeneID" id="110422806"/>
<accession>A0A6J1B036</accession>
<evidence type="ECO:0000313" key="2">
    <source>
        <dbReference type="RefSeq" id="XP_021292496.1"/>
    </source>
</evidence>
<dbReference type="AlphaFoldDB" id="A0A6J1B036"/>
<gene>
    <name evidence="2" type="primary">LOC110422806</name>
</gene>
<dbReference type="PANTHER" id="PTHR33223:SF11">
    <property type="entry name" value="ELEMENT PROTEIN, PUTATIVE-RELATED"/>
    <property type="match status" value="1"/>
</dbReference>
<organism evidence="1 2">
    <name type="scientific">Herrania umbratica</name>
    <dbReference type="NCBI Taxonomy" id="108875"/>
    <lineage>
        <taxon>Eukaryota</taxon>
        <taxon>Viridiplantae</taxon>
        <taxon>Streptophyta</taxon>
        <taxon>Embryophyta</taxon>
        <taxon>Tracheophyta</taxon>
        <taxon>Spermatophyta</taxon>
        <taxon>Magnoliopsida</taxon>
        <taxon>eudicotyledons</taxon>
        <taxon>Gunneridae</taxon>
        <taxon>Pentapetalae</taxon>
        <taxon>rosids</taxon>
        <taxon>malvids</taxon>
        <taxon>Malvales</taxon>
        <taxon>Malvaceae</taxon>
        <taxon>Byttnerioideae</taxon>
        <taxon>Herrania</taxon>
    </lineage>
</organism>
<name>A0A6J1B036_9ROSI</name>
<protein>
    <submittedName>
        <fullName evidence="2">Uncharacterized protein LOC110422806</fullName>
    </submittedName>
</protein>
<dbReference type="Proteomes" id="UP000504621">
    <property type="component" value="Unplaced"/>
</dbReference>
<evidence type="ECO:0000313" key="1">
    <source>
        <dbReference type="Proteomes" id="UP000504621"/>
    </source>
</evidence>
<dbReference type="OrthoDB" id="986409at2759"/>